<name>E2C3K8_HARSA</name>
<dbReference type="InParanoid" id="E2C3K8"/>
<dbReference type="AlphaFoldDB" id="E2C3K8"/>
<feature type="non-terminal residue" evidence="1">
    <location>
        <position position="45"/>
    </location>
</feature>
<proteinExistence type="predicted"/>
<feature type="non-terminal residue" evidence="1">
    <location>
        <position position="1"/>
    </location>
</feature>
<accession>E2C3K8</accession>
<evidence type="ECO:0000313" key="2">
    <source>
        <dbReference type="Proteomes" id="UP000008237"/>
    </source>
</evidence>
<organism evidence="2">
    <name type="scientific">Harpegnathos saltator</name>
    <name type="common">Jerdon's jumping ant</name>
    <dbReference type="NCBI Taxonomy" id="610380"/>
    <lineage>
        <taxon>Eukaryota</taxon>
        <taxon>Metazoa</taxon>
        <taxon>Ecdysozoa</taxon>
        <taxon>Arthropoda</taxon>
        <taxon>Hexapoda</taxon>
        <taxon>Insecta</taxon>
        <taxon>Pterygota</taxon>
        <taxon>Neoptera</taxon>
        <taxon>Endopterygota</taxon>
        <taxon>Hymenoptera</taxon>
        <taxon>Apocrita</taxon>
        <taxon>Aculeata</taxon>
        <taxon>Formicoidea</taxon>
        <taxon>Formicidae</taxon>
        <taxon>Ponerinae</taxon>
        <taxon>Ponerini</taxon>
        <taxon>Harpegnathos</taxon>
    </lineage>
</organism>
<reference evidence="1 2" key="1">
    <citation type="journal article" date="2010" name="Science">
        <title>Genomic comparison of the ants Camponotus floridanus and Harpegnathos saltator.</title>
        <authorList>
            <person name="Bonasio R."/>
            <person name="Zhang G."/>
            <person name="Ye C."/>
            <person name="Mutti N.S."/>
            <person name="Fang X."/>
            <person name="Qin N."/>
            <person name="Donahue G."/>
            <person name="Yang P."/>
            <person name="Li Q."/>
            <person name="Li C."/>
            <person name="Zhang P."/>
            <person name="Huang Z."/>
            <person name="Berger S.L."/>
            <person name="Reinberg D."/>
            <person name="Wang J."/>
            <person name="Liebig J."/>
        </authorList>
    </citation>
    <scope>NUCLEOTIDE SEQUENCE [LARGE SCALE GENOMIC DNA]</scope>
    <source>
        <strain evidence="1 2">R22 G/1</strain>
    </source>
</reference>
<dbReference type="OrthoDB" id="6362401at2759"/>
<keyword evidence="2" id="KW-1185">Reference proteome</keyword>
<sequence length="45" mass="5069">RDAEGLINGEYGFITADGVYHETGYATDENGDFIITRMRNRKITS</sequence>
<gene>
    <name evidence="1" type="ORF">EAI_11560</name>
</gene>
<protein>
    <submittedName>
        <fullName evidence="1">Protein lethal(3)malignant blood neoplasm 1</fullName>
    </submittedName>
</protein>
<dbReference type="EMBL" id="GL452320">
    <property type="protein sequence ID" value="EFN77546.1"/>
    <property type="molecule type" value="Genomic_DNA"/>
</dbReference>
<dbReference type="Proteomes" id="UP000008237">
    <property type="component" value="Unassembled WGS sequence"/>
</dbReference>
<evidence type="ECO:0000313" key="1">
    <source>
        <dbReference type="EMBL" id="EFN77546.1"/>
    </source>
</evidence>